<feature type="domain" description="AraC effector-binding" evidence="1">
    <location>
        <begin position="5"/>
        <end position="154"/>
    </location>
</feature>
<dbReference type="InterPro" id="IPR010499">
    <property type="entry name" value="AraC_E-bd"/>
</dbReference>
<dbReference type="SMART" id="SM00871">
    <property type="entry name" value="AraC_E_bind"/>
    <property type="match status" value="1"/>
</dbReference>
<dbReference type="Pfam" id="PF06445">
    <property type="entry name" value="GyrI-like"/>
    <property type="match status" value="1"/>
</dbReference>
<gene>
    <name evidence="2" type="ORF">ACFPEL_04725</name>
</gene>
<dbReference type="RefSeq" id="WP_274191438.1">
    <property type="nucleotide sequence ID" value="NZ_BAABHN010000009.1"/>
</dbReference>
<accession>A0ABV9RBY6</accession>
<dbReference type="EMBL" id="JBHSIM010000009">
    <property type="protein sequence ID" value="MFC4831706.1"/>
    <property type="molecule type" value="Genomic_DNA"/>
</dbReference>
<proteinExistence type="predicted"/>
<comment type="caution">
    <text evidence="2">The sequence shown here is derived from an EMBL/GenBank/DDBJ whole genome shotgun (WGS) entry which is preliminary data.</text>
</comment>
<name>A0ABV9RBY6_9PSEU</name>
<organism evidence="2 3">
    <name type="scientific">Actinomycetospora chibensis</name>
    <dbReference type="NCBI Taxonomy" id="663606"/>
    <lineage>
        <taxon>Bacteria</taxon>
        <taxon>Bacillati</taxon>
        <taxon>Actinomycetota</taxon>
        <taxon>Actinomycetes</taxon>
        <taxon>Pseudonocardiales</taxon>
        <taxon>Pseudonocardiaceae</taxon>
        <taxon>Actinomycetospora</taxon>
    </lineage>
</organism>
<evidence type="ECO:0000313" key="2">
    <source>
        <dbReference type="EMBL" id="MFC4831706.1"/>
    </source>
</evidence>
<protein>
    <submittedName>
        <fullName evidence="2">GyrI-like domain-containing protein</fullName>
    </submittedName>
</protein>
<dbReference type="Gene3D" id="3.20.80.10">
    <property type="entry name" value="Regulatory factor, effector binding domain"/>
    <property type="match status" value="1"/>
</dbReference>
<sequence length="157" mass="17077">MGHVDDVTITHESGRRLAVVHYESRPEDIGSKAGEAFRRVAAHLARTGMPIAGPAVSLFEADEDAFSVTSGFVVESDVEPGEGVEPFRLPEVEVATTTHVGPYEELDKAYDVLGRGAAAHGRQVDDTGPMWEEYWSGPETPPAVTRTVVFRPLRPLH</sequence>
<dbReference type="InterPro" id="IPR011256">
    <property type="entry name" value="Reg_factor_effector_dom_sf"/>
</dbReference>
<dbReference type="SUPFAM" id="SSF55136">
    <property type="entry name" value="Probable bacterial effector-binding domain"/>
    <property type="match status" value="1"/>
</dbReference>
<dbReference type="InterPro" id="IPR029442">
    <property type="entry name" value="GyrI-like"/>
</dbReference>
<reference evidence="3" key="1">
    <citation type="journal article" date="2019" name="Int. J. Syst. Evol. Microbiol.">
        <title>The Global Catalogue of Microorganisms (GCM) 10K type strain sequencing project: providing services to taxonomists for standard genome sequencing and annotation.</title>
        <authorList>
            <consortium name="The Broad Institute Genomics Platform"/>
            <consortium name="The Broad Institute Genome Sequencing Center for Infectious Disease"/>
            <person name="Wu L."/>
            <person name="Ma J."/>
        </authorList>
    </citation>
    <scope>NUCLEOTIDE SEQUENCE [LARGE SCALE GENOMIC DNA]</scope>
    <source>
        <strain evidence="3">CCUG 50347</strain>
    </source>
</reference>
<evidence type="ECO:0000259" key="1">
    <source>
        <dbReference type="SMART" id="SM00871"/>
    </source>
</evidence>
<dbReference type="Proteomes" id="UP001595909">
    <property type="component" value="Unassembled WGS sequence"/>
</dbReference>
<evidence type="ECO:0000313" key="3">
    <source>
        <dbReference type="Proteomes" id="UP001595909"/>
    </source>
</evidence>
<keyword evidence="3" id="KW-1185">Reference proteome</keyword>